<organism evidence="2 3">
    <name type="scientific">Rhizoctonia solani 123E</name>
    <dbReference type="NCBI Taxonomy" id="1423351"/>
    <lineage>
        <taxon>Eukaryota</taxon>
        <taxon>Fungi</taxon>
        <taxon>Dikarya</taxon>
        <taxon>Basidiomycota</taxon>
        <taxon>Agaricomycotina</taxon>
        <taxon>Agaricomycetes</taxon>
        <taxon>Cantharellales</taxon>
        <taxon>Ceratobasidiaceae</taxon>
        <taxon>Rhizoctonia</taxon>
    </lineage>
</organism>
<dbReference type="EMBL" id="AZST01000192">
    <property type="protein sequence ID" value="KEP51114.1"/>
    <property type="molecule type" value="Genomic_DNA"/>
</dbReference>
<dbReference type="Proteomes" id="UP000027456">
    <property type="component" value="Unassembled WGS sequence"/>
</dbReference>
<reference evidence="2 3" key="1">
    <citation type="submission" date="2013-12" db="EMBL/GenBank/DDBJ databases">
        <authorList>
            <person name="Cubeta M."/>
            <person name="Pakala S."/>
            <person name="Fedorova N."/>
            <person name="Thomas E."/>
            <person name="Dean R."/>
            <person name="Jabaji S."/>
            <person name="Neate S."/>
            <person name="Toda T."/>
            <person name="Tavantzis S."/>
            <person name="Vilgalys R."/>
            <person name="Bharathan N."/>
            <person name="Pakala S."/>
            <person name="Losada L.S."/>
            <person name="Zafar N."/>
            <person name="Nierman W."/>
        </authorList>
    </citation>
    <scope>NUCLEOTIDE SEQUENCE [LARGE SCALE GENOMIC DNA]</scope>
    <source>
        <strain evidence="2 3">123E</strain>
    </source>
</reference>
<gene>
    <name evidence="2" type="ORF">V565_067160</name>
</gene>
<protein>
    <submittedName>
        <fullName evidence="2">NADH flavin oxidoreductase/NADH oxidase</fullName>
    </submittedName>
</protein>
<evidence type="ECO:0000313" key="3">
    <source>
        <dbReference type="Proteomes" id="UP000027456"/>
    </source>
</evidence>
<evidence type="ECO:0000313" key="2">
    <source>
        <dbReference type="EMBL" id="KEP51114.1"/>
    </source>
</evidence>
<dbReference type="OrthoDB" id="276546at2759"/>
<sequence>MTAASKLFEPLCVGDLTISHRIIMAPMTRLRATQDGVVTEITAEYYSQRSAVPGSFLIAEAVSVAAEAGGFSNLPGFFNDTQVAGWKKVVDAVHANGSYIYLQIAALGRVGYPEILHAGGHPYVSSSSTKLESRSETPSELSQDEIKKYVELYAEAARRAVHEAGFDGVEIHACNGSLNEQFIQDVVNKRTDHYGGSIENRSRFVLEVVEAVTFNIGTKRTGIRFSPWSKGQEMGMRNPIPTYTHIISELVKRHPELAYIHMIEPGINSAENGTTQELDEGVKASNDFAFQIWTPRTYLTGGGYDHKSAPKMAETLDNTAIVIGRLFISNPDLPLRIKAGLEPVVSDPSTYYIPGPESTKGYTDYPSLTLQITA</sequence>
<comment type="caution">
    <text evidence="2">The sequence shown here is derived from an EMBL/GenBank/DDBJ whole genome shotgun (WGS) entry which is preliminary data.</text>
</comment>
<dbReference type="GO" id="GO:0010181">
    <property type="term" value="F:FMN binding"/>
    <property type="evidence" value="ECO:0007669"/>
    <property type="project" value="InterPro"/>
</dbReference>
<dbReference type="CDD" id="cd02933">
    <property type="entry name" value="OYE_like_FMN"/>
    <property type="match status" value="1"/>
</dbReference>
<dbReference type="InterPro" id="IPR045247">
    <property type="entry name" value="Oye-like"/>
</dbReference>
<dbReference type="Gene3D" id="3.20.20.70">
    <property type="entry name" value="Aldolase class I"/>
    <property type="match status" value="1"/>
</dbReference>
<dbReference type="PANTHER" id="PTHR22893">
    <property type="entry name" value="NADH OXIDOREDUCTASE-RELATED"/>
    <property type="match status" value="1"/>
</dbReference>
<dbReference type="InterPro" id="IPR013785">
    <property type="entry name" value="Aldolase_TIM"/>
</dbReference>
<dbReference type="Pfam" id="PF00724">
    <property type="entry name" value="Oxidored_FMN"/>
    <property type="match status" value="1"/>
</dbReference>
<dbReference type="HOGENOM" id="CLU_012153_0_0_1"/>
<feature type="domain" description="NADH:flavin oxidoreductase/NADH oxidase N-terminal" evidence="1">
    <location>
        <begin position="6"/>
        <end position="342"/>
    </location>
</feature>
<proteinExistence type="predicted"/>
<dbReference type="STRING" id="1423351.A0A074RVZ7"/>
<dbReference type="PANTHER" id="PTHR22893:SF91">
    <property type="entry name" value="NADPH DEHYDROGENASE 2-RELATED"/>
    <property type="match status" value="1"/>
</dbReference>
<dbReference type="InterPro" id="IPR001155">
    <property type="entry name" value="OxRdtase_FMN_N"/>
</dbReference>
<dbReference type="SUPFAM" id="SSF51395">
    <property type="entry name" value="FMN-linked oxidoreductases"/>
    <property type="match status" value="1"/>
</dbReference>
<dbReference type="AlphaFoldDB" id="A0A074RVZ7"/>
<dbReference type="GO" id="GO:0003959">
    <property type="term" value="F:NADPH dehydrogenase activity"/>
    <property type="evidence" value="ECO:0007669"/>
    <property type="project" value="TreeGrafter"/>
</dbReference>
<accession>A0A074RVZ7</accession>
<keyword evidence="3" id="KW-1185">Reference proteome</keyword>
<evidence type="ECO:0000259" key="1">
    <source>
        <dbReference type="Pfam" id="PF00724"/>
    </source>
</evidence>
<name>A0A074RVZ7_9AGAM</name>